<dbReference type="SMART" id="SM00355">
    <property type="entry name" value="ZnF_C2H2"/>
    <property type="match status" value="14"/>
</dbReference>
<keyword evidence="1" id="KW-0479">Metal-binding</keyword>
<gene>
    <name evidence="8" type="ORF">FMUND_4303</name>
</gene>
<feature type="region of interest" description="Disordered" evidence="6">
    <location>
        <begin position="522"/>
        <end position="600"/>
    </location>
</feature>
<comment type="caution">
    <text evidence="8">The sequence shown here is derived from an EMBL/GenBank/DDBJ whole genome shotgun (WGS) entry which is preliminary data.</text>
</comment>
<evidence type="ECO:0000256" key="1">
    <source>
        <dbReference type="ARBA" id="ARBA00022723"/>
    </source>
</evidence>
<evidence type="ECO:0000256" key="3">
    <source>
        <dbReference type="ARBA" id="ARBA00022771"/>
    </source>
</evidence>
<dbReference type="PROSITE" id="PS00028">
    <property type="entry name" value="ZINC_FINGER_C2H2_1"/>
    <property type="match status" value="6"/>
</dbReference>
<keyword evidence="4" id="KW-0862">Zinc</keyword>
<evidence type="ECO:0000256" key="6">
    <source>
        <dbReference type="SAM" id="MobiDB-lite"/>
    </source>
</evidence>
<proteinExistence type="predicted"/>
<keyword evidence="2" id="KW-0677">Repeat</keyword>
<name>A0A8H5YZL9_9HYPO</name>
<keyword evidence="9" id="KW-1185">Reference proteome</keyword>
<dbReference type="GO" id="GO:0008270">
    <property type="term" value="F:zinc ion binding"/>
    <property type="evidence" value="ECO:0007669"/>
    <property type="project" value="UniProtKB-KW"/>
</dbReference>
<dbReference type="Gene3D" id="3.30.160.60">
    <property type="entry name" value="Classic Zinc Finger"/>
    <property type="match status" value="1"/>
</dbReference>
<dbReference type="PANTHER" id="PTHR24379:SF121">
    <property type="entry name" value="C2H2-TYPE DOMAIN-CONTAINING PROTEIN"/>
    <property type="match status" value="1"/>
</dbReference>
<dbReference type="PROSITE" id="PS50157">
    <property type="entry name" value="ZINC_FINGER_C2H2_2"/>
    <property type="match status" value="2"/>
</dbReference>
<organism evidence="8 9">
    <name type="scientific">Fusarium mundagurra</name>
    <dbReference type="NCBI Taxonomy" id="1567541"/>
    <lineage>
        <taxon>Eukaryota</taxon>
        <taxon>Fungi</taxon>
        <taxon>Dikarya</taxon>
        <taxon>Ascomycota</taxon>
        <taxon>Pezizomycotina</taxon>
        <taxon>Sordariomycetes</taxon>
        <taxon>Hypocreomycetidae</taxon>
        <taxon>Hypocreales</taxon>
        <taxon>Nectriaceae</taxon>
        <taxon>Fusarium</taxon>
        <taxon>Fusarium fujikuroi species complex</taxon>
    </lineage>
</organism>
<dbReference type="InterPro" id="IPR013087">
    <property type="entry name" value="Znf_C2H2_type"/>
</dbReference>
<feature type="compositionally biased region" description="Pro residues" evidence="6">
    <location>
        <begin position="927"/>
        <end position="938"/>
    </location>
</feature>
<evidence type="ECO:0000256" key="2">
    <source>
        <dbReference type="ARBA" id="ARBA00022737"/>
    </source>
</evidence>
<dbReference type="Proteomes" id="UP000544331">
    <property type="component" value="Unassembled WGS sequence"/>
</dbReference>
<dbReference type="PANTHER" id="PTHR24379">
    <property type="entry name" value="KRAB AND ZINC FINGER DOMAIN-CONTAINING"/>
    <property type="match status" value="1"/>
</dbReference>
<protein>
    <submittedName>
        <fullName evidence="8">Zinc finger BTB domain-containing protein</fullName>
    </submittedName>
</protein>
<sequence length="950" mass="107913">MKAVKHGEVLEGRSRKVHLYLVGYWASGEPHCKRCDMTFEDHEDLALHKSHWHWDEMLCKACDMGFTTKKMQKAHLRDWPRCDHNIIRCIGCVKGFATHSQMMQHLEKEECWSGLTSAMLDAILSTYCSAFEPSSKHNINKKCPTCHEDFSEISSMFSHFEDRACSLRDWQNETRLVNFLNFVKQVRHKVEYIVPSCRGCAWNFSSHRDLDAHLHEKHQDTFCWSCRTHADNWEFRQFYGYLSDLNTHRQVCEAKTGLVTDPVEEEEEDDEEVPLLVAVDRITADHGDDASGAVGAQNIERTFAMVEEQMFMLTACWTLHCMPCRIIFNDAKEQVAHNSKWHWDTFLCFACDIGFETAKDLKEFFMSPNDLCEHYKELHGINPLTTAKPTSPTVPAVPVKKEFPTVTPPTFPSISAAVTQVKSEANPEAPLERVASPKEVKPPMKTQGPRIKCATAQASVIFETYPPRSAVAKAAPKRKKIQMGTMVLSNLLESQAPIVNIHAPRTQSSFVATLTRASLISTQTPSSPRYTQATPAKTPETTTSSPTAIMERARKRMKLEEGEVSSSDDDCIIIDPPTKQGRESKPDASQGPSHHLPTSKATSVHYPICSECCRCFQSDAEKEKHNSKWHYGNLCHACDEGFPTQSKLRQHKAAHKTNPICCVGCEKRFKCFSGMMEHLEQGSCESACTARLIRSAVATHCARFHRLSTRNIDLQCPVCDMKFRRMSTLLKHFENRACTLRNWIEETGWRDFLVALKGSIEENKASTFYCHVCRKNFETEVKLSKHQRNKHEHTFCCACKTHFASPAKKQKHVMSNLSAKPGTFFCDHCDPKVRFGSEKELCDHLWLDHMACGHCGQVFETVELKKQHDVEAHNRCAVCYRFFVSSAELKQHCETHKVEPPVIESPIVEASDVKPPVVKPSVNKPPVVHPLPVKPEPIPSLQRASKQLYR</sequence>
<reference evidence="8 9" key="1">
    <citation type="submission" date="2020-05" db="EMBL/GenBank/DDBJ databases">
        <title>Identification and distribution of gene clusters putatively required for synthesis of sphingolipid metabolism inhibitors in phylogenetically diverse species of the filamentous fungus Fusarium.</title>
        <authorList>
            <person name="Kim H.-S."/>
            <person name="Busman M."/>
            <person name="Brown D.W."/>
            <person name="Divon H."/>
            <person name="Uhlig S."/>
            <person name="Proctor R.H."/>
        </authorList>
    </citation>
    <scope>NUCLEOTIDE SEQUENCE [LARGE SCALE GENOMIC DNA]</scope>
    <source>
        <strain evidence="8 9">NRRL 66235</strain>
    </source>
</reference>
<evidence type="ECO:0000256" key="4">
    <source>
        <dbReference type="ARBA" id="ARBA00022833"/>
    </source>
</evidence>
<feature type="domain" description="C2H2-type" evidence="7">
    <location>
        <begin position="768"/>
        <end position="791"/>
    </location>
</feature>
<feature type="compositionally biased region" description="Polar residues" evidence="6">
    <location>
        <begin position="522"/>
        <end position="547"/>
    </location>
</feature>
<feature type="compositionally biased region" description="Acidic residues" evidence="6">
    <location>
        <begin position="562"/>
        <end position="572"/>
    </location>
</feature>
<keyword evidence="3 5" id="KW-0863">Zinc-finger</keyword>
<dbReference type="EMBL" id="JAAOAN010000130">
    <property type="protein sequence ID" value="KAF5720481.1"/>
    <property type="molecule type" value="Genomic_DNA"/>
</dbReference>
<dbReference type="AlphaFoldDB" id="A0A8H5YZL9"/>
<dbReference type="OrthoDB" id="6105938at2759"/>
<feature type="domain" description="C2H2-type" evidence="7">
    <location>
        <begin position="874"/>
        <end position="901"/>
    </location>
</feature>
<evidence type="ECO:0000313" key="9">
    <source>
        <dbReference type="Proteomes" id="UP000544331"/>
    </source>
</evidence>
<accession>A0A8H5YZL9</accession>
<feature type="region of interest" description="Disordered" evidence="6">
    <location>
        <begin position="919"/>
        <end position="950"/>
    </location>
</feature>
<evidence type="ECO:0000259" key="7">
    <source>
        <dbReference type="PROSITE" id="PS50157"/>
    </source>
</evidence>
<evidence type="ECO:0000313" key="8">
    <source>
        <dbReference type="EMBL" id="KAF5720481.1"/>
    </source>
</evidence>
<evidence type="ECO:0000256" key="5">
    <source>
        <dbReference type="PROSITE-ProRule" id="PRU00042"/>
    </source>
</evidence>